<evidence type="ECO:0008006" key="3">
    <source>
        <dbReference type="Google" id="ProtNLM"/>
    </source>
</evidence>
<name>A0ABT1X4W1_9PROT</name>
<dbReference type="Proteomes" id="UP001524642">
    <property type="component" value="Unassembled WGS sequence"/>
</dbReference>
<evidence type="ECO:0000313" key="1">
    <source>
        <dbReference type="EMBL" id="MCR0983145.1"/>
    </source>
</evidence>
<dbReference type="RefSeq" id="WP_257716814.1">
    <property type="nucleotide sequence ID" value="NZ_JANJOU010000010.1"/>
</dbReference>
<proteinExistence type="predicted"/>
<reference evidence="1 2" key="1">
    <citation type="submission" date="2022-06" db="EMBL/GenBank/DDBJ databases">
        <title>Roseomonas CN29.</title>
        <authorList>
            <person name="Cheng Y."/>
            <person name="He X."/>
        </authorList>
    </citation>
    <scope>NUCLEOTIDE SEQUENCE [LARGE SCALE GENOMIC DNA]</scope>
    <source>
        <strain evidence="1 2">CN29</strain>
    </source>
</reference>
<dbReference type="EMBL" id="JANJOU010000010">
    <property type="protein sequence ID" value="MCR0983145.1"/>
    <property type="molecule type" value="Genomic_DNA"/>
</dbReference>
<keyword evidence="2" id="KW-1185">Reference proteome</keyword>
<organism evidence="1 2">
    <name type="scientific">Roseomonas populi</name>
    <dbReference type="NCBI Taxonomy" id="3121582"/>
    <lineage>
        <taxon>Bacteria</taxon>
        <taxon>Pseudomonadati</taxon>
        <taxon>Pseudomonadota</taxon>
        <taxon>Alphaproteobacteria</taxon>
        <taxon>Acetobacterales</taxon>
        <taxon>Roseomonadaceae</taxon>
        <taxon>Roseomonas</taxon>
    </lineage>
</organism>
<gene>
    <name evidence="1" type="ORF">NRP21_13905</name>
</gene>
<protein>
    <recommendedName>
        <fullName evidence="3">Type II toxin-antitoxin system HicB family antitoxin</fullName>
    </recommendedName>
</protein>
<evidence type="ECO:0000313" key="2">
    <source>
        <dbReference type="Proteomes" id="UP001524642"/>
    </source>
</evidence>
<comment type="caution">
    <text evidence="1">The sequence shown here is derived from an EMBL/GenBank/DDBJ whole genome shotgun (WGS) entry which is preliminary data.</text>
</comment>
<sequence>MSDERSNERRWVVVAEDGRYVTLGRASDPSEEEILGAEKSLVAQGMSGWLAVMQGSPHVGATPRLMEVRVLGKPKAAFAAASDACVAAILERRREVRG</sequence>
<accession>A0ABT1X4W1</accession>